<dbReference type="AlphaFoldDB" id="A0A0R3MBH5"/>
<keyword evidence="1" id="KW-1133">Transmembrane helix</keyword>
<comment type="caution">
    <text evidence="2">The sequence shown here is derived from an EMBL/GenBank/DDBJ whole genome shotgun (WGS) entry which is preliminary data.</text>
</comment>
<evidence type="ECO:0000313" key="3">
    <source>
        <dbReference type="Proteomes" id="UP000050863"/>
    </source>
</evidence>
<reference evidence="2 3" key="1">
    <citation type="submission" date="2014-03" db="EMBL/GenBank/DDBJ databases">
        <title>Bradyrhizobium valentinum sp. nov., isolated from effective nodules of Lupinus mariae-josephae, a lupine endemic of basic-lime soils in Eastern Spain.</title>
        <authorList>
            <person name="Duran D."/>
            <person name="Rey L."/>
            <person name="Navarro A."/>
            <person name="Busquets A."/>
            <person name="Imperial J."/>
            <person name="Ruiz-Argueso T."/>
        </authorList>
    </citation>
    <scope>NUCLEOTIDE SEQUENCE [LARGE SCALE GENOMIC DNA]</scope>
    <source>
        <strain evidence="2 3">PAC68</strain>
    </source>
</reference>
<dbReference type="EMBL" id="LLXZ01000012">
    <property type="protein sequence ID" value="KRR14582.1"/>
    <property type="molecule type" value="Genomic_DNA"/>
</dbReference>
<sequence length="70" mass="7715">MNSDETPASGKRAEQRIDSAVDAIRSMSQDLADELVPQPTWIDQLSMATREAPIQTLAIAFFIGVILARR</sequence>
<proteinExistence type="predicted"/>
<keyword evidence="3" id="KW-1185">Reference proteome</keyword>
<protein>
    <submittedName>
        <fullName evidence="2">Uncharacterized protein</fullName>
    </submittedName>
</protein>
<keyword evidence="1" id="KW-0812">Transmembrane</keyword>
<evidence type="ECO:0000256" key="1">
    <source>
        <dbReference type="SAM" id="Phobius"/>
    </source>
</evidence>
<dbReference type="Proteomes" id="UP000050863">
    <property type="component" value="Unassembled WGS sequence"/>
</dbReference>
<gene>
    <name evidence="2" type="ORF">CQ12_10635</name>
</gene>
<organism evidence="2 3">
    <name type="scientific">Bradyrhizobium jicamae</name>
    <dbReference type="NCBI Taxonomy" id="280332"/>
    <lineage>
        <taxon>Bacteria</taxon>
        <taxon>Pseudomonadati</taxon>
        <taxon>Pseudomonadota</taxon>
        <taxon>Alphaproteobacteria</taxon>
        <taxon>Hyphomicrobiales</taxon>
        <taxon>Nitrobacteraceae</taxon>
        <taxon>Bradyrhizobium</taxon>
    </lineage>
</organism>
<feature type="transmembrane region" description="Helical" evidence="1">
    <location>
        <begin position="52"/>
        <end position="68"/>
    </location>
</feature>
<evidence type="ECO:0000313" key="2">
    <source>
        <dbReference type="EMBL" id="KRR14582.1"/>
    </source>
</evidence>
<accession>A0A0R3MBH5</accession>
<name>A0A0R3MBH5_9BRAD</name>
<dbReference type="OrthoDB" id="8242604at2"/>
<keyword evidence="1" id="KW-0472">Membrane</keyword>
<dbReference type="RefSeq" id="WP_057833777.1">
    <property type="nucleotide sequence ID" value="NZ_LLXZ01000012.1"/>
</dbReference>